<sequence>MMLGNGVVPAGISFSLLDNCVGQNKSKVVLMFFAMQSVVFPYKNIADRVVAWCRNAVRKISIFSPCELICEMNKVKSIDAVFLDHESPECIFHWYGIAAVQVVHPPPAGYTANYLFEIDEGVCTTVNTPDKDAITFRMIDPTLIAELFGSNVKSIWEASIRGVELPRHPVKELPEKKMKLLVAKYFSIPQQYLSYYPCRVGHDRIITFG</sequence>
<dbReference type="OrthoDB" id="124202at2759"/>
<dbReference type="EMBL" id="NBNE01001831">
    <property type="protein sequence ID" value="OWZ12487.1"/>
    <property type="molecule type" value="Genomic_DNA"/>
</dbReference>
<dbReference type="AlphaFoldDB" id="A0A225W641"/>
<protein>
    <submittedName>
        <fullName evidence="1">Uncharacterized protein</fullName>
    </submittedName>
</protein>
<comment type="caution">
    <text evidence="1">The sequence shown here is derived from an EMBL/GenBank/DDBJ whole genome shotgun (WGS) entry which is preliminary data.</text>
</comment>
<accession>A0A225W641</accession>
<proteinExistence type="predicted"/>
<evidence type="ECO:0000313" key="2">
    <source>
        <dbReference type="Proteomes" id="UP000198211"/>
    </source>
</evidence>
<organism evidence="1 2">
    <name type="scientific">Phytophthora megakarya</name>
    <dbReference type="NCBI Taxonomy" id="4795"/>
    <lineage>
        <taxon>Eukaryota</taxon>
        <taxon>Sar</taxon>
        <taxon>Stramenopiles</taxon>
        <taxon>Oomycota</taxon>
        <taxon>Peronosporomycetes</taxon>
        <taxon>Peronosporales</taxon>
        <taxon>Peronosporaceae</taxon>
        <taxon>Phytophthora</taxon>
    </lineage>
</organism>
<evidence type="ECO:0000313" key="1">
    <source>
        <dbReference type="EMBL" id="OWZ12487.1"/>
    </source>
</evidence>
<keyword evidence="2" id="KW-1185">Reference proteome</keyword>
<gene>
    <name evidence="1" type="ORF">PHMEG_00014342</name>
</gene>
<dbReference type="Proteomes" id="UP000198211">
    <property type="component" value="Unassembled WGS sequence"/>
</dbReference>
<name>A0A225W641_9STRA</name>
<reference evidence="2" key="1">
    <citation type="submission" date="2017-03" db="EMBL/GenBank/DDBJ databases">
        <title>Phytopthora megakarya and P. palmivora, two closely related causual agents of cacao black pod achieved similar genome size and gene model numbers by different mechanisms.</title>
        <authorList>
            <person name="Ali S."/>
            <person name="Shao J."/>
            <person name="Larry D.J."/>
            <person name="Kronmiller B."/>
            <person name="Shen D."/>
            <person name="Strem M.D."/>
            <person name="Melnick R.L."/>
            <person name="Guiltinan M.J."/>
            <person name="Tyler B.M."/>
            <person name="Meinhardt L.W."/>
            <person name="Bailey B.A."/>
        </authorList>
    </citation>
    <scope>NUCLEOTIDE SEQUENCE [LARGE SCALE GENOMIC DNA]</scope>
    <source>
        <strain evidence="2">zdho120</strain>
    </source>
</reference>